<proteinExistence type="predicted"/>
<dbReference type="PANTHER" id="PTHR30055:SF209">
    <property type="entry name" value="POSSIBLE TRANSCRIPTIONAL REGULATORY PROTEIN (PROBABLY TETR-FAMILY)"/>
    <property type="match status" value="1"/>
</dbReference>
<feature type="domain" description="HTH tetR-type" evidence="3">
    <location>
        <begin position="14"/>
        <end position="72"/>
    </location>
</feature>
<protein>
    <submittedName>
        <fullName evidence="4">Helix-turn-helix domain-containing protein</fullName>
    </submittedName>
</protein>
<sequence>MTDTSTPRTRRDALANREAIVEAARTLLATDPNASMDAIARTAGLSRRAVYGHFTDRDDLLRELIRRGAERFNAVAAIDDDVPAPVALALLAGRLWVEAAQVQVTAAIALDDTHVAQTAAALAPLRARVRAIVADGVHTGVLRRDVPEPVLARVIEETARAAVSRLDADDAASREIALRLVLSVSGLSWTECDSVLSAHPHLLRAVPSETH</sequence>
<feature type="DNA-binding region" description="H-T-H motif" evidence="2">
    <location>
        <begin position="35"/>
        <end position="54"/>
    </location>
</feature>
<keyword evidence="5" id="KW-1185">Reference proteome</keyword>
<dbReference type="Gene3D" id="1.10.357.10">
    <property type="entry name" value="Tetracycline Repressor, domain 2"/>
    <property type="match status" value="1"/>
</dbReference>
<dbReference type="PANTHER" id="PTHR30055">
    <property type="entry name" value="HTH-TYPE TRANSCRIPTIONAL REGULATOR RUTR"/>
    <property type="match status" value="1"/>
</dbReference>
<name>A0ABU5N3I2_9MICO</name>
<comment type="caution">
    <text evidence="4">The sequence shown here is derived from an EMBL/GenBank/DDBJ whole genome shotgun (WGS) entry which is preliminary data.</text>
</comment>
<accession>A0ABU5N3I2</accession>
<evidence type="ECO:0000256" key="1">
    <source>
        <dbReference type="ARBA" id="ARBA00023125"/>
    </source>
</evidence>
<evidence type="ECO:0000313" key="4">
    <source>
        <dbReference type="EMBL" id="MDZ8160658.1"/>
    </source>
</evidence>
<dbReference type="PROSITE" id="PS50977">
    <property type="entry name" value="HTH_TETR_2"/>
    <property type="match status" value="1"/>
</dbReference>
<dbReference type="Proteomes" id="UP001291912">
    <property type="component" value="Unassembled WGS sequence"/>
</dbReference>
<evidence type="ECO:0000259" key="3">
    <source>
        <dbReference type="PROSITE" id="PS50977"/>
    </source>
</evidence>
<evidence type="ECO:0000256" key="2">
    <source>
        <dbReference type="PROSITE-ProRule" id="PRU00335"/>
    </source>
</evidence>
<keyword evidence="1 2" id="KW-0238">DNA-binding</keyword>
<dbReference type="Pfam" id="PF00440">
    <property type="entry name" value="TetR_N"/>
    <property type="match status" value="1"/>
</dbReference>
<dbReference type="InterPro" id="IPR001647">
    <property type="entry name" value="HTH_TetR"/>
</dbReference>
<organism evidence="4 5">
    <name type="scientific">Microbacterium aquimaris</name>
    <dbReference type="NCBI Taxonomy" id="459816"/>
    <lineage>
        <taxon>Bacteria</taxon>
        <taxon>Bacillati</taxon>
        <taxon>Actinomycetota</taxon>
        <taxon>Actinomycetes</taxon>
        <taxon>Micrococcales</taxon>
        <taxon>Microbacteriaceae</taxon>
        <taxon>Microbacterium</taxon>
    </lineage>
</organism>
<dbReference type="InterPro" id="IPR009057">
    <property type="entry name" value="Homeodomain-like_sf"/>
</dbReference>
<reference evidence="4 5" key="1">
    <citation type="submission" date="2023-10" db="EMBL/GenBank/DDBJ databases">
        <title>Microbacterium xanthum sp. nov., isolated from seaweed.</title>
        <authorList>
            <person name="Lee S.D."/>
        </authorList>
    </citation>
    <scope>NUCLEOTIDE SEQUENCE [LARGE SCALE GENOMIC DNA]</scope>
    <source>
        <strain evidence="4 5">KCTC 19124</strain>
    </source>
</reference>
<gene>
    <name evidence="4" type="ORF">R2Q92_02340</name>
</gene>
<dbReference type="SUPFAM" id="SSF46689">
    <property type="entry name" value="Homeodomain-like"/>
    <property type="match status" value="1"/>
</dbReference>
<evidence type="ECO:0000313" key="5">
    <source>
        <dbReference type="Proteomes" id="UP001291912"/>
    </source>
</evidence>
<dbReference type="InterPro" id="IPR050109">
    <property type="entry name" value="HTH-type_TetR-like_transc_reg"/>
</dbReference>
<dbReference type="EMBL" id="JAWJYN010000001">
    <property type="protein sequence ID" value="MDZ8160658.1"/>
    <property type="molecule type" value="Genomic_DNA"/>
</dbReference>
<dbReference type="RefSeq" id="WP_322597501.1">
    <property type="nucleotide sequence ID" value="NZ_BAAAPT010000001.1"/>
</dbReference>